<gene>
    <name evidence="2" type="ORF">JTE90_010254</name>
</gene>
<dbReference type="EMBL" id="JAFNEN010000633">
    <property type="protein sequence ID" value="KAG8179359.1"/>
    <property type="molecule type" value="Genomic_DNA"/>
</dbReference>
<keyword evidence="3" id="KW-1185">Reference proteome</keyword>
<feature type="chain" id="PRO_5043552009" evidence="1">
    <location>
        <begin position="19"/>
        <end position="155"/>
    </location>
</feature>
<accession>A0AAV6U5Q8</accession>
<dbReference type="Proteomes" id="UP000827092">
    <property type="component" value="Unassembled WGS sequence"/>
</dbReference>
<proteinExistence type="predicted"/>
<dbReference type="AlphaFoldDB" id="A0AAV6U5Q8"/>
<keyword evidence="1" id="KW-0732">Signal</keyword>
<evidence type="ECO:0000256" key="1">
    <source>
        <dbReference type="SAM" id="SignalP"/>
    </source>
</evidence>
<evidence type="ECO:0000313" key="3">
    <source>
        <dbReference type="Proteomes" id="UP000827092"/>
    </source>
</evidence>
<comment type="caution">
    <text evidence="2">The sequence shown here is derived from an EMBL/GenBank/DDBJ whole genome shotgun (WGS) entry which is preliminary data.</text>
</comment>
<feature type="signal peptide" evidence="1">
    <location>
        <begin position="1"/>
        <end position="18"/>
    </location>
</feature>
<protein>
    <submittedName>
        <fullName evidence="2">Uncharacterized protein</fullName>
    </submittedName>
</protein>
<name>A0AAV6U5Q8_9ARAC</name>
<organism evidence="2 3">
    <name type="scientific">Oedothorax gibbosus</name>
    <dbReference type="NCBI Taxonomy" id="931172"/>
    <lineage>
        <taxon>Eukaryota</taxon>
        <taxon>Metazoa</taxon>
        <taxon>Ecdysozoa</taxon>
        <taxon>Arthropoda</taxon>
        <taxon>Chelicerata</taxon>
        <taxon>Arachnida</taxon>
        <taxon>Araneae</taxon>
        <taxon>Araneomorphae</taxon>
        <taxon>Entelegynae</taxon>
        <taxon>Araneoidea</taxon>
        <taxon>Linyphiidae</taxon>
        <taxon>Erigoninae</taxon>
        <taxon>Oedothorax</taxon>
    </lineage>
</organism>
<reference evidence="2 3" key="1">
    <citation type="journal article" date="2022" name="Nat. Ecol. Evol.">
        <title>A masculinizing supergene underlies an exaggerated male reproductive morph in a spider.</title>
        <authorList>
            <person name="Hendrickx F."/>
            <person name="De Corte Z."/>
            <person name="Sonet G."/>
            <person name="Van Belleghem S.M."/>
            <person name="Kostlbacher S."/>
            <person name="Vangestel C."/>
        </authorList>
    </citation>
    <scope>NUCLEOTIDE SEQUENCE [LARGE SCALE GENOMIC DNA]</scope>
    <source>
        <strain evidence="2">W744_W776</strain>
    </source>
</reference>
<evidence type="ECO:0000313" key="2">
    <source>
        <dbReference type="EMBL" id="KAG8179359.1"/>
    </source>
</evidence>
<sequence>MKHMWMLFLCLTITIKLDEEFFNCDVGNTWEDGITKYEVISYGEKLYVVAACAKEEFIIDRDTSSIRCDNRTSNRVLPQCRKGEVKNLFDACATGRRSRSDDYEFENVWHHGALYVRVFCIHEGIETRSDRILCENGKMNRTPPIDFCYEPYFWK</sequence>